<gene>
    <name evidence="6" type="ORF">GT037_010916</name>
</gene>
<dbReference type="InterPro" id="IPR008913">
    <property type="entry name" value="Znf_CHY"/>
</dbReference>
<evidence type="ECO:0000256" key="2">
    <source>
        <dbReference type="ARBA" id="ARBA00022771"/>
    </source>
</evidence>
<dbReference type="AlphaFoldDB" id="A0A8H7EB05"/>
<evidence type="ECO:0000313" key="7">
    <source>
        <dbReference type="Proteomes" id="UP000596902"/>
    </source>
</evidence>
<accession>A0A8H7EB05</accession>
<keyword evidence="1" id="KW-0479">Metal-binding</keyword>
<dbReference type="GO" id="GO:0008270">
    <property type="term" value="F:zinc ion binding"/>
    <property type="evidence" value="ECO:0007669"/>
    <property type="project" value="UniProtKB-KW"/>
</dbReference>
<dbReference type="GeneID" id="62209141"/>
<feature type="compositionally biased region" description="Polar residues" evidence="4">
    <location>
        <begin position="88"/>
        <end position="99"/>
    </location>
</feature>
<evidence type="ECO:0000256" key="1">
    <source>
        <dbReference type="ARBA" id="ARBA00022723"/>
    </source>
</evidence>
<evidence type="ECO:0000259" key="5">
    <source>
        <dbReference type="Pfam" id="PF05495"/>
    </source>
</evidence>
<sequence>MPRRQPPGHTVKKHMDTPRRVRFFEAFERKGERTARDIFKDFNIHPSTGYKLLHDRERYGDLADRREKFRKQKQQMRGTRQGPKPKSSGEQPKSKSSGGQPKPRSSDEQLHMPETTVISNTQEAPIVHGISVTVHGVSVTPLTQCAHWHSPLDIIAIKHFCCQKFYACISCHDACETHMSFVWPFARRDESAILCGQCKHILTISEYMESGSKCTQCASAFNPGCKNHWELYFELKGKP</sequence>
<dbReference type="PANTHER" id="PTHR28082:SF1">
    <property type="entry name" value="HELPER OF TIM PROTEIN 13"/>
    <property type="match status" value="1"/>
</dbReference>
<reference evidence="6" key="2">
    <citation type="submission" date="2020-08" db="EMBL/GenBank/DDBJ databases">
        <title>Draft Genome Sequence of Cumin Blight Pathogen Alternaria burnsii.</title>
        <authorList>
            <person name="Feng Z."/>
        </authorList>
    </citation>
    <scope>NUCLEOTIDE SEQUENCE</scope>
    <source>
        <strain evidence="6">CBS107.38</strain>
    </source>
</reference>
<protein>
    <submittedName>
        <fullName evidence="6">Zinc finger chy domain-containing protein</fullName>
    </submittedName>
</protein>
<dbReference type="GO" id="GO:0045041">
    <property type="term" value="P:protein import into mitochondrial intermembrane space"/>
    <property type="evidence" value="ECO:0007669"/>
    <property type="project" value="TreeGrafter"/>
</dbReference>
<organism evidence="6 7">
    <name type="scientific">Alternaria burnsii</name>
    <dbReference type="NCBI Taxonomy" id="1187904"/>
    <lineage>
        <taxon>Eukaryota</taxon>
        <taxon>Fungi</taxon>
        <taxon>Dikarya</taxon>
        <taxon>Ascomycota</taxon>
        <taxon>Pezizomycotina</taxon>
        <taxon>Dothideomycetes</taxon>
        <taxon>Pleosporomycetidae</taxon>
        <taxon>Pleosporales</taxon>
        <taxon>Pleosporineae</taxon>
        <taxon>Pleosporaceae</taxon>
        <taxon>Alternaria</taxon>
        <taxon>Alternaria sect. Alternaria</taxon>
    </lineage>
</organism>
<dbReference type="GO" id="GO:0005758">
    <property type="term" value="C:mitochondrial intermembrane space"/>
    <property type="evidence" value="ECO:0007669"/>
    <property type="project" value="TreeGrafter"/>
</dbReference>
<dbReference type="EMBL" id="JAAABM010000026">
    <property type="protein sequence ID" value="KAF7670952.1"/>
    <property type="molecule type" value="Genomic_DNA"/>
</dbReference>
<keyword evidence="2" id="KW-0863">Zinc-finger</keyword>
<feature type="region of interest" description="Disordered" evidence="4">
    <location>
        <begin position="43"/>
        <end position="109"/>
    </location>
</feature>
<name>A0A8H7EB05_9PLEO</name>
<dbReference type="InterPro" id="IPR052604">
    <property type="entry name" value="Mito_Tim_assembly_helper"/>
</dbReference>
<dbReference type="Proteomes" id="UP000596902">
    <property type="component" value="Unassembled WGS sequence"/>
</dbReference>
<reference evidence="6" key="1">
    <citation type="submission" date="2020-01" db="EMBL/GenBank/DDBJ databases">
        <authorList>
            <person name="Feng Z.H.Z."/>
        </authorList>
    </citation>
    <scope>NUCLEOTIDE SEQUENCE</scope>
    <source>
        <strain evidence="6">CBS107.38</strain>
    </source>
</reference>
<comment type="caution">
    <text evidence="6">The sequence shown here is derived from an EMBL/GenBank/DDBJ whole genome shotgun (WGS) entry which is preliminary data.</text>
</comment>
<dbReference type="Pfam" id="PF05495">
    <property type="entry name" value="zf-CHY"/>
    <property type="match status" value="1"/>
</dbReference>
<feature type="domain" description="CHY-type" evidence="5">
    <location>
        <begin position="145"/>
        <end position="219"/>
    </location>
</feature>
<feature type="compositionally biased region" description="Basic and acidic residues" evidence="4">
    <location>
        <begin position="52"/>
        <end position="67"/>
    </location>
</feature>
<evidence type="ECO:0000256" key="3">
    <source>
        <dbReference type="ARBA" id="ARBA00022833"/>
    </source>
</evidence>
<evidence type="ECO:0000256" key="4">
    <source>
        <dbReference type="SAM" id="MobiDB-lite"/>
    </source>
</evidence>
<dbReference type="PANTHER" id="PTHR28082">
    <property type="entry name" value="ZINC FINGER PROTEIN"/>
    <property type="match status" value="1"/>
</dbReference>
<keyword evidence="3" id="KW-0862">Zinc</keyword>
<dbReference type="RefSeq" id="XP_038781334.1">
    <property type="nucleotide sequence ID" value="XM_038935963.1"/>
</dbReference>
<proteinExistence type="predicted"/>
<evidence type="ECO:0000313" key="6">
    <source>
        <dbReference type="EMBL" id="KAF7670952.1"/>
    </source>
</evidence>
<dbReference type="InterPro" id="IPR037274">
    <property type="entry name" value="Znf_CHY_sf"/>
</dbReference>
<dbReference type="SUPFAM" id="SSF161219">
    <property type="entry name" value="CHY zinc finger-like"/>
    <property type="match status" value="1"/>
</dbReference>
<keyword evidence="7" id="KW-1185">Reference proteome</keyword>